<evidence type="ECO:0000256" key="1">
    <source>
        <dbReference type="ARBA" id="ARBA00004651"/>
    </source>
</evidence>
<comment type="subcellular location">
    <subcellularLocation>
        <location evidence="1">Cell membrane</location>
        <topology evidence="1">Multi-pass membrane protein</topology>
    </subcellularLocation>
</comment>
<feature type="transmembrane region" description="Helical" evidence="6">
    <location>
        <begin position="471"/>
        <end position="493"/>
    </location>
</feature>
<dbReference type="EMBL" id="WKNE01000002">
    <property type="protein sequence ID" value="MRZ53991.1"/>
    <property type="molecule type" value="Genomic_DNA"/>
</dbReference>
<dbReference type="InterPro" id="IPR050833">
    <property type="entry name" value="Poly_Biosynth_Transport"/>
</dbReference>
<evidence type="ECO:0000313" key="8">
    <source>
        <dbReference type="Proteomes" id="UP000432516"/>
    </source>
</evidence>
<evidence type="ECO:0008006" key="9">
    <source>
        <dbReference type="Google" id="ProtNLM"/>
    </source>
</evidence>
<evidence type="ECO:0000256" key="5">
    <source>
        <dbReference type="ARBA" id="ARBA00023136"/>
    </source>
</evidence>
<evidence type="ECO:0000313" key="7">
    <source>
        <dbReference type="EMBL" id="MRZ53991.1"/>
    </source>
</evidence>
<evidence type="ECO:0000256" key="6">
    <source>
        <dbReference type="SAM" id="Phobius"/>
    </source>
</evidence>
<keyword evidence="5 6" id="KW-0472">Membrane</keyword>
<dbReference type="PANTHER" id="PTHR30250">
    <property type="entry name" value="PST FAMILY PREDICTED COLANIC ACID TRANSPORTER"/>
    <property type="match status" value="1"/>
</dbReference>
<feature type="transmembrane region" description="Helical" evidence="6">
    <location>
        <begin position="193"/>
        <end position="213"/>
    </location>
</feature>
<reference evidence="7 8" key="1">
    <citation type="journal article" date="2019" name="Nat. Med.">
        <title>A library of human gut bacterial isolates paired with longitudinal multiomics data enables mechanistic microbiome research.</title>
        <authorList>
            <person name="Poyet M."/>
            <person name="Groussin M."/>
            <person name="Gibbons S.M."/>
            <person name="Avila-Pacheco J."/>
            <person name="Jiang X."/>
            <person name="Kearney S.M."/>
            <person name="Perrotta A.R."/>
            <person name="Berdy B."/>
            <person name="Zhao S."/>
            <person name="Lieberman T.D."/>
            <person name="Swanson P.K."/>
            <person name="Smith M."/>
            <person name="Roesemann S."/>
            <person name="Alexander J.E."/>
            <person name="Rich S.A."/>
            <person name="Livny J."/>
            <person name="Vlamakis H."/>
            <person name="Clish C."/>
            <person name="Bullock K."/>
            <person name="Deik A."/>
            <person name="Scott J."/>
            <person name="Pierce K.A."/>
            <person name="Xavier R.J."/>
            <person name="Alm E.J."/>
        </authorList>
    </citation>
    <scope>NUCLEOTIDE SEQUENCE [LARGE SCALE GENOMIC DNA]</scope>
    <source>
        <strain evidence="7 8">BIOML-A2</strain>
    </source>
</reference>
<name>A0A6I2NLC7_PARDI</name>
<dbReference type="PANTHER" id="PTHR30250:SF26">
    <property type="entry name" value="PSMA PROTEIN"/>
    <property type="match status" value="1"/>
</dbReference>
<evidence type="ECO:0000256" key="2">
    <source>
        <dbReference type="ARBA" id="ARBA00022475"/>
    </source>
</evidence>
<proteinExistence type="predicted"/>
<dbReference type="AlphaFoldDB" id="A0A6I2NLC7"/>
<protein>
    <recommendedName>
        <fullName evidence="9">Polysaccharide biosynthesis protein</fullName>
    </recommendedName>
</protein>
<comment type="caution">
    <text evidence="7">The sequence shown here is derived from an EMBL/GenBank/DDBJ whole genome shotgun (WGS) entry which is preliminary data.</text>
</comment>
<dbReference type="GO" id="GO:0005886">
    <property type="term" value="C:plasma membrane"/>
    <property type="evidence" value="ECO:0007669"/>
    <property type="project" value="UniProtKB-SubCell"/>
</dbReference>
<feature type="transmembrane region" description="Helical" evidence="6">
    <location>
        <begin position="131"/>
        <end position="153"/>
    </location>
</feature>
<gene>
    <name evidence="7" type="ORF">GKD68_04395</name>
</gene>
<sequence length="512" mass="57819">MEDKIVRSMPKIKKVASNTILLYIRMLFVMGVSLFTSRINIQALGLEDYGLFNIVAGIIGLVTFLNSALGTSSSRFITITLGRGDISDSKLLFSTIYKVHFLLGVIVMFIAEIIGIYLVNEVLSIPANRLFACNVIFQCSIVIMFINLINIPMTASIIAHERFNIFAYIGIYEVIAKLLSSYLLFVWLYDKLILWGVLNLLISISLCVFYLLYGKKRFDEFSIKEGFDKVIARQITSFSFWNLLGSLSIALKNSGVNIVLNIFFGPLVNAANAIAYQVNNAITNFSANFTTAINPQIFKTFAQGKYQETETLVHWGGKLSFLLVAILGLPLILEIEYVLNIWLKEYPVYTPTFCKLIIILSWIESFNYSIGTAIQASGKIKAYQLIVSGLSLFNLPLTYCAFKLGANSFVALEIAIGISIITLIARIFFIKKILGFSRVFYLKNVLGSSFLMIVTALLICLFMQSNMEKSLSRFIFISFLSTICNLLFFYLFIDKEYKTQIKSMLIKRIKRI</sequence>
<accession>A0A6I2NLC7</accession>
<organism evidence="7 8">
    <name type="scientific">Parabacteroides distasonis</name>
    <dbReference type="NCBI Taxonomy" id="823"/>
    <lineage>
        <taxon>Bacteria</taxon>
        <taxon>Pseudomonadati</taxon>
        <taxon>Bacteroidota</taxon>
        <taxon>Bacteroidia</taxon>
        <taxon>Bacteroidales</taxon>
        <taxon>Tannerellaceae</taxon>
        <taxon>Parabacteroides</taxon>
    </lineage>
</organism>
<dbReference type="Proteomes" id="UP000432516">
    <property type="component" value="Unassembled WGS sequence"/>
</dbReference>
<keyword evidence="3 6" id="KW-0812">Transmembrane</keyword>
<keyword evidence="4 6" id="KW-1133">Transmembrane helix</keyword>
<keyword evidence="2" id="KW-1003">Cell membrane</keyword>
<evidence type="ECO:0000256" key="3">
    <source>
        <dbReference type="ARBA" id="ARBA00022692"/>
    </source>
</evidence>
<dbReference type="RefSeq" id="WP_008779488.1">
    <property type="nucleotide sequence ID" value="NZ_JAFEKK010000001.1"/>
</dbReference>
<feature type="transmembrane region" description="Helical" evidence="6">
    <location>
        <begin position="408"/>
        <end position="429"/>
    </location>
</feature>
<feature type="transmembrane region" description="Helical" evidence="6">
    <location>
        <begin position="165"/>
        <end position="187"/>
    </location>
</feature>
<feature type="transmembrane region" description="Helical" evidence="6">
    <location>
        <begin position="20"/>
        <end position="39"/>
    </location>
</feature>
<feature type="transmembrane region" description="Helical" evidence="6">
    <location>
        <begin position="99"/>
        <end position="119"/>
    </location>
</feature>
<feature type="transmembrane region" description="Helical" evidence="6">
    <location>
        <begin position="321"/>
        <end position="343"/>
    </location>
</feature>
<feature type="transmembrane region" description="Helical" evidence="6">
    <location>
        <begin position="349"/>
        <end position="370"/>
    </location>
</feature>
<feature type="transmembrane region" description="Helical" evidence="6">
    <location>
        <begin position="51"/>
        <end position="69"/>
    </location>
</feature>
<feature type="transmembrane region" description="Helical" evidence="6">
    <location>
        <begin position="441"/>
        <end position="465"/>
    </location>
</feature>
<evidence type="ECO:0000256" key="4">
    <source>
        <dbReference type="ARBA" id="ARBA00022989"/>
    </source>
</evidence>